<dbReference type="GO" id="GO:0008270">
    <property type="term" value="F:zinc ion binding"/>
    <property type="evidence" value="ECO:0007669"/>
    <property type="project" value="InterPro"/>
</dbReference>
<evidence type="ECO:0000313" key="14">
    <source>
        <dbReference type="EMBL" id="REC64946.1"/>
    </source>
</evidence>
<comment type="subcellular location">
    <subcellularLocation>
        <location evidence="3">Periplasm</location>
    </subcellularLocation>
</comment>
<evidence type="ECO:0000256" key="11">
    <source>
        <dbReference type="ARBA" id="ARBA00022833"/>
    </source>
</evidence>
<evidence type="ECO:0000256" key="2">
    <source>
        <dbReference type="ARBA" id="ARBA00001947"/>
    </source>
</evidence>
<dbReference type="OrthoDB" id="9769598at2"/>
<sequence length="253" mass="28261">MKNTIKNILMIFFPFFLVSCGSQNRKGFKAKEIYKSNTLIITRISENSFIHTSFKQTNDFGNVPCNGLIVKDHHEAVVFDTPTNDKSSEELIQWINEELGAKINAVIPTHFHDDSLGGLMAFHKKKIPSYSYVKTIELARENNFVIPENSFDDAVVLKVGDKDVIAKFFGEGHTKDNAVGYFPGENILFGGCLLKEIEAGKGYLGDANISAWSNTVEKVKKEYPDVKIVVPGHGDYGDGKLLDYTITLFKGQQ</sequence>
<dbReference type="PROSITE" id="PS00744">
    <property type="entry name" value="BETA_LACTAMASE_B_2"/>
    <property type="match status" value="1"/>
</dbReference>
<evidence type="ECO:0000256" key="12">
    <source>
        <dbReference type="ARBA" id="ARBA00023251"/>
    </source>
</evidence>
<keyword evidence="15" id="KW-1185">Reference proteome</keyword>
<dbReference type="NCBIfam" id="NF041758">
    <property type="entry name" value="B1_blaCHM"/>
    <property type="match status" value="1"/>
</dbReference>
<comment type="cofactor">
    <cofactor evidence="2">
        <name>Zn(2+)</name>
        <dbReference type="ChEBI" id="CHEBI:29105"/>
    </cofactor>
</comment>
<dbReference type="GO" id="GO:0046677">
    <property type="term" value="P:response to antibiotic"/>
    <property type="evidence" value="ECO:0007669"/>
    <property type="project" value="UniProtKB-KW"/>
</dbReference>
<evidence type="ECO:0000256" key="4">
    <source>
        <dbReference type="ARBA" id="ARBA00005250"/>
    </source>
</evidence>
<dbReference type="GO" id="GO:0042597">
    <property type="term" value="C:periplasmic space"/>
    <property type="evidence" value="ECO:0007669"/>
    <property type="project" value="UniProtKB-SubCell"/>
</dbReference>
<dbReference type="GO" id="GO:0017001">
    <property type="term" value="P:antibiotic catabolic process"/>
    <property type="evidence" value="ECO:0007669"/>
    <property type="project" value="InterPro"/>
</dbReference>
<comment type="catalytic activity">
    <reaction evidence="1">
        <text>a beta-lactam + H2O = a substituted beta-amino acid</text>
        <dbReference type="Rhea" id="RHEA:20401"/>
        <dbReference type="ChEBI" id="CHEBI:15377"/>
        <dbReference type="ChEBI" id="CHEBI:35627"/>
        <dbReference type="ChEBI" id="CHEBI:140347"/>
        <dbReference type="EC" id="3.5.2.6"/>
    </reaction>
</comment>
<protein>
    <recommendedName>
        <fullName evidence="6">beta-lactamase</fullName>
        <ecNumber evidence="6">3.5.2.6</ecNumber>
    </recommendedName>
</protein>
<name>A0A3D9CGR3_9FLAO</name>
<dbReference type="CDD" id="cd16302">
    <property type="entry name" value="CcrA-like_MBL-B1"/>
    <property type="match status" value="1"/>
</dbReference>
<gene>
    <name evidence="14" type="primary">bla</name>
    <name evidence="14" type="ORF">DRF59_18390</name>
</gene>
<comment type="subunit">
    <text evidence="5">Monomer.</text>
</comment>
<evidence type="ECO:0000256" key="8">
    <source>
        <dbReference type="ARBA" id="ARBA00022729"/>
    </source>
</evidence>
<feature type="domain" description="Metallo-beta-lactamase" evidence="13">
    <location>
        <begin position="64"/>
        <end position="233"/>
    </location>
</feature>
<comment type="caution">
    <text evidence="14">The sequence shown here is derived from an EMBL/GenBank/DDBJ whole genome shotgun (WGS) entry which is preliminary data.</text>
</comment>
<proteinExistence type="inferred from homology"/>
<evidence type="ECO:0000256" key="1">
    <source>
        <dbReference type="ARBA" id="ARBA00001526"/>
    </source>
</evidence>
<dbReference type="PANTHER" id="PTHR42951:SF4">
    <property type="entry name" value="ACYL-COENZYME A THIOESTERASE MBLAC2"/>
    <property type="match status" value="1"/>
</dbReference>
<dbReference type="RefSeq" id="WP_115963653.1">
    <property type="nucleotide sequence ID" value="NZ_CBCRVL010000010.1"/>
</dbReference>
<evidence type="ECO:0000256" key="6">
    <source>
        <dbReference type="ARBA" id="ARBA00012865"/>
    </source>
</evidence>
<dbReference type="InterPro" id="IPR036866">
    <property type="entry name" value="RibonucZ/Hydroxyglut_hydro"/>
</dbReference>
<accession>A0A3D9CGR3</accession>
<dbReference type="EC" id="3.5.2.6" evidence="6"/>
<dbReference type="PANTHER" id="PTHR42951">
    <property type="entry name" value="METALLO-BETA-LACTAMASE DOMAIN-CONTAINING"/>
    <property type="match status" value="1"/>
</dbReference>
<dbReference type="InterPro" id="IPR050855">
    <property type="entry name" value="NDM-1-like"/>
</dbReference>
<dbReference type="AlphaFoldDB" id="A0A3D9CGR3"/>
<keyword evidence="7" id="KW-0479">Metal-binding</keyword>
<dbReference type="Gene3D" id="3.60.15.10">
    <property type="entry name" value="Ribonuclease Z/Hydroxyacylglutathione hydrolase-like"/>
    <property type="match status" value="1"/>
</dbReference>
<dbReference type="NCBIfam" id="NF012229">
    <property type="entry name" value="bla_class_B_core"/>
    <property type="match status" value="1"/>
</dbReference>
<keyword evidence="11" id="KW-0862">Zinc</keyword>
<reference evidence="14 15" key="1">
    <citation type="journal article" date="2007" name="Int. J. Syst. Evol. Microbiol.">
        <title>Chryseobacterium flavum sp. nov., isolated from polluted soil.</title>
        <authorList>
            <person name="Zhou Y."/>
            <person name="Dong J."/>
            <person name="Wang X."/>
            <person name="Huang X."/>
            <person name="Zhang K.Y."/>
            <person name="Zhang Y.Q."/>
            <person name="Guo Y.F."/>
            <person name="Lai R."/>
            <person name="Li W.J."/>
        </authorList>
    </citation>
    <scope>NUCLEOTIDE SEQUENCE [LARGE SCALE GENOMIC DNA]</scope>
    <source>
        <strain evidence="14 15">KCTC 12877</strain>
    </source>
</reference>
<dbReference type="SUPFAM" id="SSF56281">
    <property type="entry name" value="Metallo-hydrolase/oxidoreductase"/>
    <property type="match status" value="1"/>
</dbReference>
<keyword evidence="8" id="KW-0732">Signal</keyword>
<keyword evidence="12" id="KW-0046">Antibiotic resistance</keyword>
<dbReference type="GO" id="GO:0008800">
    <property type="term" value="F:beta-lactamase activity"/>
    <property type="evidence" value="ECO:0007669"/>
    <property type="project" value="UniProtKB-EC"/>
</dbReference>
<comment type="similarity">
    <text evidence="4">Belongs to the metallo-beta-lactamase superfamily. Class-B beta-lactamase family.</text>
</comment>
<dbReference type="NCBIfam" id="NF033088">
    <property type="entry name" value="bla_subclass_B1"/>
    <property type="match status" value="1"/>
</dbReference>
<dbReference type="SMART" id="SM00849">
    <property type="entry name" value="Lactamase_B"/>
    <property type="match status" value="1"/>
</dbReference>
<evidence type="ECO:0000256" key="5">
    <source>
        <dbReference type="ARBA" id="ARBA00011245"/>
    </source>
</evidence>
<organism evidence="14 15">
    <name type="scientific">Chryseobacterium flavum</name>
    <dbReference type="NCBI Taxonomy" id="415851"/>
    <lineage>
        <taxon>Bacteria</taxon>
        <taxon>Pseudomonadati</taxon>
        <taxon>Bacteroidota</taxon>
        <taxon>Flavobacteriia</taxon>
        <taxon>Flavobacteriales</taxon>
        <taxon>Weeksellaceae</taxon>
        <taxon>Chryseobacterium group</taxon>
        <taxon>Chryseobacterium</taxon>
    </lineage>
</organism>
<dbReference type="InterPro" id="IPR001279">
    <property type="entry name" value="Metallo-B-lactamas"/>
</dbReference>
<dbReference type="InterPro" id="IPR001018">
    <property type="entry name" value="Beta-lactamase_class-B_CS"/>
</dbReference>
<evidence type="ECO:0000256" key="9">
    <source>
        <dbReference type="ARBA" id="ARBA00022764"/>
    </source>
</evidence>
<evidence type="ECO:0000313" key="15">
    <source>
        <dbReference type="Proteomes" id="UP000256769"/>
    </source>
</evidence>
<dbReference type="InterPro" id="IPR058199">
    <property type="entry name" value="BlaB//VIM/IMP-1"/>
</dbReference>
<dbReference type="Pfam" id="PF00753">
    <property type="entry name" value="Lactamase_B"/>
    <property type="match status" value="1"/>
</dbReference>
<evidence type="ECO:0000256" key="3">
    <source>
        <dbReference type="ARBA" id="ARBA00004418"/>
    </source>
</evidence>
<evidence type="ECO:0000259" key="13">
    <source>
        <dbReference type="SMART" id="SM00849"/>
    </source>
</evidence>
<keyword evidence="9" id="KW-0574">Periplasm</keyword>
<dbReference type="PROSITE" id="PS51257">
    <property type="entry name" value="PROKAR_LIPOPROTEIN"/>
    <property type="match status" value="1"/>
</dbReference>
<dbReference type="Proteomes" id="UP000256769">
    <property type="component" value="Unassembled WGS sequence"/>
</dbReference>
<evidence type="ECO:0000256" key="10">
    <source>
        <dbReference type="ARBA" id="ARBA00022801"/>
    </source>
</evidence>
<evidence type="ECO:0000256" key="7">
    <source>
        <dbReference type="ARBA" id="ARBA00022723"/>
    </source>
</evidence>
<keyword evidence="10" id="KW-0378">Hydrolase</keyword>
<dbReference type="EMBL" id="QNUE01000021">
    <property type="protein sequence ID" value="REC64946.1"/>
    <property type="molecule type" value="Genomic_DNA"/>
</dbReference>